<proteinExistence type="predicted"/>
<sequence length="99" mass="11360">MNHVSSDEYLIQLANELQKVLSDCVMGYSIATDEPIERALRLKREITMMGALTKCQYILNVESGQIDTIVTIYKVKENLSSEDQKIYDDWFVKINGVKI</sequence>
<organism evidence="1 2">
    <name type="scientific">Candidatus Azambacteria bacterium RIFCSPHIGHO2_01_FULL_40_24</name>
    <dbReference type="NCBI Taxonomy" id="1797301"/>
    <lineage>
        <taxon>Bacteria</taxon>
        <taxon>Candidatus Azamiibacteriota</taxon>
    </lineage>
</organism>
<protein>
    <submittedName>
        <fullName evidence="1">Uncharacterized protein</fullName>
    </submittedName>
</protein>
<comment type="caution">
    <text evidence="1">The sequence shown here is derived from an EMBL/GenBank/DDBJ whole genome shotgun (WGS) entry which is preliminary data.</text>
</comment>
<dbReference type="Proteomes" id="UP000176431">
    <property type="component" value="Unassembled WGS sequence"/>
</dbReference>
<evidence type="ECO:0000313" key="2">
    <source>
        <dbReference type="Proteomes" id="UP000176431"/>
    </source>
</evidence>
<reference evidence="1 2" key="1">
    <citation type="journal article" date="2016" name="Nat. Commun.">
        <title>Thousands of microbial genomes shed light on interconnected biogeochemical processes in an aquifer system.</title>
        <authorList>
            <person name="Anantharaman K."/>
            <person name="Brown C.T."/>
            <person name="Hug L.A."/>
            <person name="Sharon I."/>
            <person name="Castelle C.J."/>
            <person name="Probst A.J."/>
            <person name="Thomas B.C."/>
            <person name="Singh A."/>
            <person name="Wilkins M.J."/>
            <person name="Karaoz U."/>
            <person name="Brodie E.L."/>
            <person name="Williams K.H."/>
            <person name="Hubbard S.S."/>
            <person name="Banfield J.F."/>
        </authorList>
    </citation>
    <scope>NUCLEOTIDE SEQUENCE [LARGE SCALE GENOMIC DNA]</scope>
</reference>
<accession>A0A1F5B2B3</accession>
<name>A0A1F5B2B3_9BACT</name>
<dbReference type="AlphaFoldDB" id="A0A1F5B2B3"/>
<gene>
    <name evidence="1" type="ORF">A2819_01200</name>
</gene>
<evidence type="ECO:0000313" key="1">
    <source>
        <dbReference type="EMBL" id="OGD24716.1"/>
    </source>
</evidence>
<dbReference type="EMBL" id="MEYK01000035">
    <property type="protein sequence ID" value="OGD24716.1"/>
    <property type="molecule type" value="Genomic_DNA"/>
</dbReference>